<dbReference type="EMBL" id="SSTG01000014">
    <property type="protein sequence ID" value="THG54586.1"/>
    <property type="molecule type" value="Genomic_DNA"/>
</dbReference>
<sequence length="162" mass="18660">MTPRYHERIALYPGTFDPFTIGHKSIVERGLQLFDKIIIAVGINDNKRCYRPTQERVKHIAEVMASDPRVQVISYDGLTVDVARKCNAGFILRGVRTVADYEYERNLAYANRQISGIETVLLYTLPELQYISSTMVRDLDRCGYDISHFVPECKNKDKQQNN</sequence>
<reference evidence="1" key="1">
    <citation type="submission" date="2019-04" db="EMBL/GenBank/DDBJ databases">
        <title>Microbes associate with the intestines of laboratory mice.</title>
        <authorList>
            <person name="Navarre W."/>
            <person name="Wong E."/>
            <person name="Huang K.C."/>
            <person name="Tropini C."/>
            <person name="Ng K."/>
            <person name="Yu B."/>
        </authorList>
    </citation>
    <scope>NUCLEOTIDE SEQUENCE</scope>
    <source>
        <strain evidence="1">NM86_A22</strain>
    </source>
</reference>
<dbReference type="EC" id="2.7.7.3" evidence="1"/>
<keyword evidence="2" id="KW-1185">Reference proteome</keyword>
<accession>A0AC61S7E3</accession>
<evidence type="ECO:0000313" key="1">
    <source>
        <dbReference type="EMBL" id="THG54586.1"/>
    </source>
</evidence>
<gene>
    <name evidence="1" type="primary">coaD</name>
    <name evidence="1" type="ORF">E5990_02320</name>
</gene>
<keyword evidence="1" id="KW-0548">Nucleotidyltransferase</keyword>
<comment type="caution">
    <text evidence="1">The sequence shown here is derived from an EMBL/GenBank/DDBJ whole genome shotgun (WGS) entry which is preliminary data.</text>
</comment>
<keyword evidence="1" id="KW-0808">Transferase</keyword>
<evidence type="ECO:0000313" key="2">
    <source>
        <dbReference type="Proteomes" id="UP000305401"/>
    </source>
</evidence>
<dbReference type="Proteomes" id="UP000305401">
    <property type="component" value="Unassembled WGS sequence"/>
</dbReference>
<name>A0AC61S7E3_9BACT</name>
<proteinExistence type="predicted"/>
<organism evidence="1 2">
    <name type="scientific">Muribaculum caecicola</name>
    <dbReference type="NCBI Taxonomy" id="3038144"/>
    <lineage>
        <taxon>Bacteria</taxon>
        <taxon>Pseudomonadati</taxon>
        <taxon>Bacteroidota</taxon>
        <taxon>Bacteroidia</taxon>
        <taxon>Bacteroidales</taxon>
        <taxon>Muribaculaceae</taxon>
        <taxon>Muribaculum</taxon>
    </lineage>
</organism>
<protein>
    <submittedName>
        <fullName evidence="1">Pantetheine-phosphate adenylyltransferase</fullName>
        <ecNumber evidence="1">2.7.7.3</ecNumber>
    </submittedName>
</protein>